<dbReference type="Gene3D" id="3.40.50.300">
    <property type="entry name" value="P-loop containing nucleotide triphosphate hydrolases"/>
    <property type="match status" value="1"/>
</dbReference>
<evidence type="ECO:0000259" key="6">
    <source>
        <dbReference type="PROSITE" id="PS50901"/>
    </source>
</evidence>
<feature type="transmembrane region" description="Helical" evidence="5">
    <location>
        <begin position="61"/>
        <end position="79"/>
    </location>
</feature>
<evidence type="ECO:0000256" key="3">
    <source>
        <dbReference type="PROSITE-ProRule" id="PRU00289"/>
    </source>
</evidence>
<feature type="region of interest" description="Disordered" evidence="4">
    <location>
        <begin position="551"/>
        <end position="626"/>
    </location>
</feature>
<keyword evidence="1 3" id="KW-0547">Nucleotide-binding</keyword>
<reference evidence="7 8" key="1">
    <citation type="submission" date="2019-02" db="EMBL/GenBank/DDBJ databases">
        <authorList>
            <consortium name="Pathogen Informatics"/>
        </authorList>
    </citation>
    <scope>NUCLEOTIDE SEQUENCE [LARGE SCALE GENOMIC DNA]</scope>
    <source>
        <strain evidence="7 8">3012STDY7078520</strain>
    </source>
</reference>
<accession>A0A449D256</accession>
<keyword evidence="2 3" id="KW-0067">ATP-binding</keyword>
<feature type="binding site" evidence="3">
    <location>
        <begin position="309"/>
        <end position="316"/>
    </location>
    <ligand>
        <name>ATP</name>
        <dbReference type="ChEBI" id="CHEBI:30616"/>
    </ligand>
</feature>
<feature type="transmembrane region" description="Helical" evidence="5">
    <location>
        <begin position="6"/>
        <end position="23"/>
    </location>
</feature>
<evidence type="ECO:0000313" key="8">
    <source>
        <dbReference type="Proteomes" id="UP000386281"/>
    </source>
</evidence>
<feature type="domain" description="FtsK" evidence="6">
    <location>
        <begin position="291"/>
        <end position="481"/>
    </location>
</feature>
<feature type="compositionally biased region" description="Acidic residues" evidence="4">
    <location>
        <begin position="614"/>
        <end position="626"/>
    </location>
</feature>
<dbReference type="EMBL" id="CAACXN010000014">
    <property type="protein sequence ID" value="VEW11640.1"/>
    <property type="molecule type" value="Genomic_DNA"/>
</dbReference>
<dbReference type="InterPro" id="IPR027417">
    <property type="entry name" value="P-loop_NTPase"/>
</dbReference>
<evidence type="ECO:0000256" key="4">
    <source>
        <dbReference type="SAM" id="MobiDB-lite"/>
    </source>
</evidence>
<dbReference type="GO" id="GO:0005524">
    <property type="term" value="F:ATP binding"/>
    <property type="evidence" value="ECO:0007669"/>
    <property type="project" value="UniProtKB-UniRule"/>
</dbReference>
<dbReference type="GO" id="GO:0003677">
    <property type="term" value="F:DNA binding"/>
    <property type="evidence" value="ECO:0007669"/>
    <property type="project" value="InterPro"/>
</dbReference>
<organism evidence="7 8">
    <name type="scientific">Brevibacterium casei</name>
    <dbReference type="NCBI Taxonomy" id="33889"/>
    <lineage>
        <taxon>Bacteria</taxon>
        <taxon>Bacillati</taxon>
        <taxon>Actinomycetota</taxon>
        <taxon>Actinomycetes</taxon>
        <taxon>Micrococcales</taxon>
        <taxon>Brevibacteriaceae</taxon>
        <taxon>Brevibacterium</taxon>
    </lineage>
</organism>
<evidence type="ECO:0000256" key="2">
    <source>
        <dbReference type="ARBA" id="ARBA00022840"/>
    </source>
</evidence>
<feature type="transmembrane region" description="Helical" evidence="5">
    <location>
        <begin position="35"/>
        <end position="55"/>
    </location>
</feature>
<keyword evidence="5" id="KW-0812">Transmembrane</keyword>
<dbReference type="InterPro" id="IPR002543">
    <property type="entry name" value="FtsK_dom"/>
</dbReference>
<proteinExistence type="predicted"/>
<dbReference type="SUPFAM" id="SSF52540">
    <property type="entry name" value="P-loop containing nucleoside triphosphate hydrolases"/>
    <property type="match status" value="1"/>
</dbReference>
<dbReference type="PROSITE" id="PS50901">
    <property type="entry name" value="FTSK"/>
    <property type="match status" value="1"/>
</dbReference>
<gene>
    <name evidence="7" type="primary">spoIIIE_1</name>
    <name evidence="7" type="ORF">NCTC12391_00812</name>
</gene>
<dbReference type="Pfam" id="PF01580">
    <property type="entry name" value="FtsK_SpoIIIE"/>
    <property type="match status" value="1"/>
</dbReference>
<keyword evidence="5" id="KW-1133">Transmembrane helix</keyword>
<sequence length="626" mass="67376">MTAATVIVPVVSLLMLIGGWFVAGSRDEHAQPRRALVTLGQWLAIGGFVTGLVALPTALDLAHASTALAVFLLVGLILVRGAGRNAIGWTSASEILTAAVMLSWATPRRALWSSAALGAGISLAAWLTAHGWPLPGLLGALVALAPARWWLKHGWDREHAQTGVERALAGALAGGSEWNTHEATLRGAPIKLRFEDGRVPRRVTFALPPSWRASSEDTLRDDVRKRLDEWGRPWGVVVNNSKREVVAERAAQLPTTVTVPSTTSWEWIAANAPSPLALYLGTGQDPESGEHFPVWWDPDASDPHALIGGRTKTGKSVCLRLLVGQAVMRGWLVVICDPKGADFAWAGRLPGVLYFSGDEAVNGLAEACGEMDERRGWVARHVWSGEEGADEEPDLLRIVGQPYRPCLVILDEAAEAAGIGDPDVQKQTKANMSRLARLSRAAGMVCAFATQRPDASFLPGETKANLGTRIMFLSDGDSTMTQMILDLALKTLNRLTSNVRGRGRVLISGEDPVETQGAFVTVSEIKKRVPMLPADDLEPVRFAPEPEWRRVLRGDDPSGPAPVNEVSANPDSRTAMRTALTDDSIPVPDGRASSADGYPTPPPGEPTPHTLEALDFDPFESFDDER</sequence>
<feature type="transmembrane region" description="Helical" evidence="5">
    <location>
        <begin position="110"/>
        <end position="127"/>
    </location>
</feature>
<dbReference type="Proteomes" id="UP000386281">
    <property type="component" value="Unassembled WGS sequence"/>
</dbReference>
<keyword evidence="5" id="KW-0472">Membrane</keyword>
<dbReference type="PANTHER" id="PTHR22683">
    <property type="entry name" value="SPORULATION PROTEIN RELATED"/>
    <property type="match status" value="1"/>
</dbReference>
<dbReference type="AlphaFoldDB" id="A0A449D256"/>
<name>A0A449D256_9MICO</name>
<dbReference type="PANTHER" id="PTHR22683:SF47">
    <property type="entry name" value="FTSK DOMAIN-CONTAINING PROTEIN YDCQ"/>
    <property type="match status" value="1"/>
</dbReference>
<evidence type="ECO:0000256" key="1">
    <source>
        <dbReference type="ARBA" id="ARBA00022741"/>
    </source>
</evidence>
<evidence type="ECO:0000313" key="7">
    <source>
        <dbReference type="EMBL" id="VEW11640.1"/>
    </source>
</evidence>
<protein>
    <submittedName>
        <fullName evidence="7">Stage III sporulation protein E</fullName>
    </submittedName>
</protein>
<dbReference type="InterPro" id="IPR050206">
    <property type="entry name" value="FtsK/SpoIIIE/SftA"/>
</dbReference>
<evidence type="ECO:0000256" key="5">
    <source>
        <dbReference type="SAM" id="Phobius"/>
    </source>
</evidence>